<gene>
    <name evidence="1" type="ORF">QTN89_02150</name>
</gene>
<evidence type="ECO:0000313" key="2">
    <source>
        <dbReference type="Proteomes" id="UP001239462"/>
    </source>
</evidence>
<proteinExistence type="predicted"/>
<name>A0ABT7PCJ4_9BACT</name>
<protein>
    <submittedName>
        <fullName evidence="1">GAF domain-containing protein</fullName>
    </submittedName>
</protein>
<organism evidence="1 2">
    <name type="scientific">Roseiconus lacunae</name>
    <dbReference type="NCBI Taxonomy" id="2605694"/>
    <lineage>
        <taxon>Bacteria</taxon>
        <taxon>Pseudomonadati</taxon>
        <taxon>Planctomycetota</taxon>
        <taxon>Planctomycetia</taxon>
        <taxon>Pirellulales</taxon>
        <taxon>Pirellulaceae</taxon>
        <taxon>Roseiconus</taxon>
    </lineage>
</organism>
<dbReference type="Proteomes" id="UP001239462">
    <property type="component" value="Unassembled WGS sequence"/>
</dbReference>
<sequence>MSTTSTESPTSFLIDIVVIDHVDGDLHLLPKPGAFEQSTAFEHAICETRETGLPAIISSTEEDDHVVLSVPIYCNGEIKTIVCFIGSGRDQDCGVMEVWQPIGVFDELSMTKGYFGALERFQNVSSFVRFEKGSGLPGQVWRNASFVIHDHLPSHSGFLRAAGASAEALEVAVGIPVIGDEFLASVLLISSSAAPLAKGFEVWRVAGDEVFLESSAYQAIDDSRRLHPETKLPMSETLAGRVIESGTALVTDDASLICRGRNASDPGCDKAFAMPFFEGDRVTNVLVMLL</sequence>
<dbReference type="EMBL" id="JASZZN010000001">
    <property type="protein sequence ID" value="MDM4014215.1"/>
    <property type="molecule type" value="Genomic_DNA"/>
</dbReference>
<evidence type="ECO:0000313" key="1">
    <source>
        <dbReference type="EMBL" id="MDM4014215.1"/>
    </source>
</evidence>
<keyword evidence="2" id="KW-1185">Reference proteome</keyword>
<comment type="caution">
    <text evidence="1">The sequence shown here is derived from an EMBL/GenBank/DDBJ whole genome shotgun (WGS) entry which is preliminary data.</text>
</comment>
<accession>A0ABT7PCJ4</accession>
<dbReference type="RefSeq" id="WP_149494939.1">
    <property type="nucleotide sequence ID" value="NZ_JAJMQV010000035.1"/>
</dbReference>
<reference evidence="1 2" key="1">
    <citation type="submission" date="2023-06" db="EMBL/GenBank/DDBJ databases">
        <title>Roseiconus lacunae JC819 isolated from Gulf of Mannar region, Tamil Nadu.</title>
        <authorList>
            <person name="Pk S."/>
            <person name="Ch S."/>
            <person name="Ch V.R."/>
        </authorList>
    </citation>
    <scope>NUCLEOTIDE SEQUENCE [LARGE SCALE GENOMIC DNA]</scope>
    <source>
        <strain evidence="1 2">JC819</strain>
    </source>
</reference>